<dbReference type="GeneID" id="20088154"/>
<name>A0A024TNT7_9STRA</name>
<accession>A0A024TNT7</accession>
<dbReference type="RefSeq" id="XP_008875881.1">
    <property type="nucleotide sequence ID" value="XM_008877659.1"/>
</dbReference>
<gene>
    <name evidence="1" type="ORF">H310_11104</name>
</gene>
<sequence length="102" mass="11193">MMTGTTAVLPLAAHALKEARGHLIVKNLSIAKEETIYFVGSLMDVIVAGNPHGGEHGERHKGHRAHPWSLHAQRRFTDDVECLPADSEDTSKLDKLNLPDGY</sequence>
<dbReference type="VEuPathDB" id="FungiDB:H310_11104"/>
<evidence type="ECO:0000313" key="1">
    <source>
        <dbReference type="EMBL" id="ETV95688.1"/>
    </source>
</evidence>
<dbReference type="AlphaFoldDB" id="A0A024TNT7"/>
<reference evidence="1" key="1">
    <citation type="submission" date="2013-12" db="EMBL/GenBank/DDBJ databases">
        <title>The Genome Sequence of Aphanomyces invadans NJM9701.</title>
        <authorList>
            <consortium name="The Broad Institute Genomics Platform"/>
            <person name="Russ C."/>
            <person name="Tyler B."/>
            <person name="van West P."/>
            <person name="Dieguez-Uribeondo J."/>
            <person name="Young S.K."/>
            <person name="Zeng Q."/>
            <person name="Gargeya S."/>
            <person name="Fitzgerald M."/>
            <person name="Abouelleil A."/>
            <person name="Alvarado L."/>
            <person name="Chapman S.B."/>
            <person name="Gainer-Dewar J."/>
            <person name="Goldberg J."/>
            <person name="Griggs A."/>
            <person name="Gujja S."/>
            <person name="Hansen M."/>
            <person name="Howarth C."/>
            <person name="Imamovic A."/>
            <person name="Ireland A."/>
            <person name="Larimer J."/>
            <person name="McCowan C."/>
            <person name="Murphy C."/>
            <person name="Pearson M."/>
            <person name="Poon T.W."/>
            <person name="Priest M."/>
            <person name="Roberts A."/>
            <person name="Saif S."/>
            <person name="Shea T."/>
            <person name="Sykes S."/>
            <person name="Wortman J."/>
            <person name="Nusbaum C."/>
            <person name="Birren B."/>
        </authorList>
    </citation>
    <scope>NUCLEOTIDE SEQUENCE [LARGE SCALE GENOMIC DNA]</scope>
    <source>
        <strain evidence="1">NJM9701</strain>
    </source>
</reference>
<organism evidence="1">
    <name type="scientific">Aphanomyces invadans</name>
    <dbReference type="NCBI Taxonomy" id="157072"/>
    <lineage>
        <taxon>Eukaryota</taxon>
        <taxon>Sar</taxon>
        <taxon>Stramenopiles</taxon>
        <taxon>Oomycota</taxon>
        <taxon>Saprolegniomycetes</taxon>
        <taxon>Saprolegniales</taxon>
        <taxon>Verrucalvaceae</taxon>
        <taxon>Aphanomyces</taxon>
    </lineage>
</organism>
<protein>
    <submittedName>
        <fullName evidence="1">Uncharacterized protein</fullName>
    </submittedName>
</protein>
<proteinExistence type="predicted"/>
<dbReference type="EMBL" id="KI913980">
    <property type="protein sequence ID" value="ETV95688.1"/>
    <property type="molecule type" value="Genomic_DNA"/>
</dbReference>